<dbReference type="AlphaFoldDB" id="A0A319EBC1"/>
<dbReference type="GO" id="GO:0004190">
    <property type="term" value="F:aspartic-type endopeptidase activity"/>
    <property type="evidence" value="ECO:0007669"/>
    <property type="project" value="InterPro"/>
</dbReference>
<dbReference type="SUPFAM" id="SSF50630">
    <property type="entry name" value="Acid proteases"/>
    <property type="match status" value="1"/>
</dbReference>
<comment type="similarity">
    <text evidence="1">Belongs to the peptidase A1 family.</text>
</comment>
<dbReference type="EMBL" id="KZ826097">
    <property type="protein sequence ID" value="PYH88402.1"/>
    <property type="molecule type" value="Genomic_DNA"/>
</dbReference>
<evidence type="ECO:0000256" key="2">
    <source>
        <dbReference type="ARBA" id="ARBA00022801"/>
    </source>
</evidence>
<feature type="domain" description="Peptidase A1" evidence="3">
    <location>
        <begin position="61"/>
        <end position="483"/>
    </location>
</feature>
<dbReference type="Gene3D" id="2.40.70.10">
    <property type="entry name" value="Acid Proteases"/>
    <property type="match status" value="2"/>
</dbReference>
<reference evidence="4 5" key="1">
    <citation type="submission" date="2018-02" db="EMBL/GenBank/DDBJ databases">
        <title>The genomes of Aspergillus section Nigri reveals drivers in fungal speciation.</title>
        <authorList>
            <consortium name="DOE Joint Genome Institute"/>
            <person name="Vesth T.C."/>
            <person name="Nybo J."/>
            <person name="Theobald S."/>
            <person name="Brandl J."/>
            <person name="Frisvad J.C."/>
            <person name="Nielsen K.F."/>
            <person name="Lyhne E.K."/>
            <person name="Kogle M.E."/>
            <person name="Kuo A."/>
            <person name="Riley R."/>
            <person name="Clum A."/>
            <person name="Nolan M."/>
            <person name="Lipzen A."/>
            <person name="Salamov A."/>
            <person name="Henrissat B."/>
            <person name="Wiebenga A."/>
            <person name="De vries R.P."/>
            <person name="Grigoriev I.V."/>
            <person name="Mortensen U.H."/>
            <person name="Andersen M.R."/>
            <person name="Baker S.E."/>
        </authorList>
    </citation>
    <scope>NUCLEOTIDE SEQUENCE [LARGE SCALE GENOMIC DNA]</scope>
    <source>
        <strain evidence="4 5">CBS 707.79</strain>
    </source>
</reference>
<dbReference type="InterPro" id="IPR033121">
    <property type="entry name" value="PEPTIDASE_A1"/>
</dbReference>
<organism evidence="4 5">
    <name type="scientific">Aspergillus ellipticus CBS 707.79</name>
    <dbReference type="NCBI Taxonomy" id="1448320"/>
    <lineage>
        <taxon>Eukaryota</taxon>
        <taxon>Fungi</taxon>
        <taxon>Dikarya</taxon>
        <taxon>Ascomycota</taxon>
        <taxon>Pezizomycotina</taxon>
        <taxon>Eurotiomycetes</taxon>
        <taxon>Eurotiomycetidae</taxon>
        <taxon>Eurotiales</taxon>
        <taxon>Aspergillaceae</taxon>
        <taxon>Aspergillus</taxon>
        <taxon>Aspergillus subgen. Circumdati</taxon>
    </lineage>
</organism>
<name>A0A319EBC1_9EURO</name>
<protein>
    <submittedName>
        <fullName evidence="4">Acid protease</fullName>
    </submittedName>
</protein>
<sequence length="493" mass="53815">MYLLSALTLLATIFSAIYLSSTATTTTLPTLSTLITLLPSWIHTSPPLPTSVPGYWNTYGYLFNITVGTPPQTLTVLSDWAWMSLFARSGRCLNTHDPALCVAPGQTFYNETASTSYSPTALPQLQWPTNLFCPQFTVDYISDTICLTPSLCTPPSTTFQASHFPFSGDWIPIQPFTGIFGMAPVIPGLNQTFHPVFYQAWKAGRTASAQIGWNACADLPSRTPCLDGDAKFVFGGSDTSLYDEEQMEWYPTVAPTWLGQEMYAPIQPPIYNFWSARWTGGWIVTAEGGWSRDYAVRFPAGALVRGEEGRSMPFDYPGPDITSEEGKGDGEGEGEWITPLAVLDDDSEGLGVPVTANSYDEMIRLTDAVQASPEIAAAIMAQGTSSPTGSHTGEWYLVECARAESLPSLVYELDHRVNYTVRPEAYVQEIVGEGVEGLCYLNLNVWKHSITGNGDATLISLGLGFLKGLYVVLDYERVAFGLAPLRGVDRGEV</sequence>
<dbReference type="GO" id="GO:0006508">
    <property type="term" value="P:proteolysis"/>
    <property type="evidence" value="ECO:0007669"/>
    <property type="project" value="UniProtKB-KW"/>
</dbReference>
<dbReference type="InterPro" id="IPR001461">
    <property type="entry name" value="Aspartic_peptidase_A1"/>
</dbReference>
<evidence type="ECO:0000256" key="1">
    <source>
        <dbReference type="ARBA" id="ARBA00007447"/>
    </source>
</evidence>
<dbReference type="STRING" id="1448320.A0A319EBC1"/>
<dbReference type="PANTHER" id="PTHR47966:SF51">
    <property type="entry name" value="BETA-SITE APP-CLEAVING ENZYME, ISOFORM A-RELATED"/>
    <property type="match status" value="1"/>
</dbReference>
<evidence type="ECO:0000313" key="4">
    <source>
        <dbReference type="EMBL" id="PYH88402.1"/>
    </source>
</evidence>
<evidence type="ECO:0000313" key="5">
    <source>
        <dbReference type="Proteomes" id="UP000247810"/>
    </source>
</evidence>
<dbReference type="Proteomes" id="UP000247810">
    <property type="component" value="Unassembled WGS sequence"/>
</dbReference>
<keyword evidence="2" id="KW-0378">Hydrolase</keyword>
<dbReference type="VEuPathDB" id="FungiDB:BO71DRAFT_454078"/>
<proteinExistence type="inferred from homology"/>
<dbReference type="PROSITE" id="PS51767">
    <property type="entry name" value="PEPTIDASE_A1"/>
    <property type="match status" value="1"/>
</dbReference>
<evidence type="ECO:0000259" key="3">
    <source>
        <dbReference type="PROSITE" id="PS51767"/>
    </source>
</evidence>
<dbReference type="PANTHER" id="PTHR47966">
    <property type="entry name" value="BETA-SITE APP-CLEAVING ENZYME, ISOFORM A-RELATED"/>
    <property type="match status" value="1"/>
</dbReference>
<gene>
    <name evidence="4" type="ORF">BO71DRAFT_454078</name>
</gene>
<dbReference type="InterPro" id="IPR021109">
    <property type="entry name" value="Peptidase_aspartic_dom_sf"/>
</dbReference>
<dbReference type="Pfam" id="PF00026">
    <property type="entry name" value="Asp"/>
    <property type="match status" value="1"/>
</dbReference>
<keyword evidence="4" id="KW-0645">Protease</keyword>
<dbReference type="OrthoDB" id="771136at2759"/>
<keyword evidence="5" id="KW-1185">Reference proteome</keyword>
<accession>A0A319EBC1</accession>